<proteinExistence type="inferred from homology"/>
<dbReference type="NCBIfam" id="TIGR00797">
    <property type="entry name" value="matE"/>
    <property type="match status" value="1"/>
</dbReference>
<evidence type="ECO:0000256" key="10">
    <source>
        <dbReference type="ARBA" id="ARBA00023065"/>
    </source>
</evidence>
<feature type="transmembrane region" description="Helical" evidence="13">
    <location>
        <begin position="163"/>
        <end position="186"/>
    </location>
</feature>
<reference evidence="14 15" key="1">
    <citation type="submission" date="2015-09" db="EMBL/GenBank/DDBJ databases">
        <authorList>
            <consortium name="Pathogen Informatics"/>
        </authorList>
    </citation>
    <scope>NUCLEOTIDE SEQUENCE [LARGE SCALE GENOMIC DNA]</scope>
    <source>
        <strain evidence="14 15">2789STDY5834939</strain>
    </source>
</reference>
<evidence type="ECO:0000256" key="13">
    <source>
        <dbReference type="SAM" id="Phobius"/>
    </source>
</evidence>
<evidence type="ECO:0000313" key="15">
    <source>
        <dbReference type="Proteomes" id="UP000095765"/>
    </source>
</evidence>
<evidence type="ECO:0000256" key="12">
    <source>
        <dbReference type="ARBA" id="ARBA00031636"/>
    </source>
</evidence>
<dbReference type="InterPro" id="IPR050222">
    <property type="entry name" value="MATE_MdtK"/>
</dbReference>
<evidence type="ECO:0000256" key="2">
    <source>
        <dbReference type="ARBA" id="ARBA00004651"/>
    </source>
</evidence>
<evidence type="ECO:0000256" key="3">
    <source>
        <dbReference type="ARBA" id="ARBA00010199"/>
    </source>
</evidence>
<feature type="transmembrane region" description="Helical" evidence="13">
    <location>
        <begin position="92"/>
        <end position="118"/>
    </location>
</feature>
<evidence type="ECO:0000256" key="1">
    <source>
        <dbReference type="ARBA" id="ARBA00003408"/>
    </source>
</evidence>
<keyword evidence="11 13" id="KW-0472">Membrane</keyword>
<gene>
    <name evidence="14" type="primary">mepA_1</name>
    <name evidence="14" type="ORF">ERS852551_00518</name>
</gene>
<dbReference type="PANTHER" id="PTHR43298">
    <property type="entry name" value="MULTIDRUG RESISTANCE PROTEIN NORM-RELATED"/>
    <property type="match status" value="1"/>
</dbReference>
<dbReference type="CDD" id="cd13138">
    <property type="entry name" value="MATE_yoeA_like"/>
    <property type="match status" value="1"/>
</dbReference>
<protein>
    <recommendedName>
        <fullName evidence="4">Probable multidrug resistance protein NorM</fullName>
    </recommendedName>
    <alternativeName>
        <fullName evidence="12">Multidrug-efflux transporter</fullName>
    </alternativeName>
</protein>
<dbReference type="GO" id="GO:0042910">
    <property type="term" value="F:xenobiotic transmembrane transporter activity"/>
    <property type="evidence" value="ECO:0007669"/>
    <property type="project" value="InterPro"/>
</dbReference>
<dbReference type="AlphaFoldDB" id="A0A174MF63"/>
<dbReference type="Proteomes" id="UP000095765">
    <property type="component" value="Unassembled WGS sequence"/>
</dbReference>
<evidence type="ECO:0000256" key="4">
    <source>
        <dbReference type="ARBA" id="ARBA00020268"/>
    </source>
</evidence>
<feature type="transmembrane region" description="Helical" evidence="13">
    <location>
        <begin position="354"/>
        <end position="374"/>
    </location>
</feature>
<feature type="transmembrane region" description="Helical" evidence="13">
    <location>
        <begin position="315"/>
        <end position="334"/>
    </location>
</feature>
<name>A0A174MF63_9FIRM</name>
<dbReference type="GO" id="GO:0015297">
    <property type="term" value="F:antiporter activity"/>
    <property type="evidence" value="ECO:0007669"/>
    <property type="project" value="UniProtKB-KW"/>
</dbReference>
<keyword evidence="9 13" id="KW-1133">Transmembrane helix</keyword>
<evidence type="ECO:0000256" key="11">
    <source>
        <dbReference type="ARBA" id="ARBA00023136"/>
    </source>
</evidence>
<evidence type="ECO:0000256" key="5">
    <source>
        <dbReference type="ARBA" id="ARBA00022448"/>
    </source>
</evidence>
<feature type="transmembrane region" description="Helical" evidence="13">
    <location>
        <begin position="386"/>
        <end position="405"/>
    </location>
</feature>
<dbReference type="GO" id="GO:0005886">
    <property type="term" value="C:plasma membrane"/>
    <property type="evidence" value="ECO:0007669"/>
    <property type="project" value="UniProtKB-SubCell"/>
</dbReference>
<evidence type="ECO:0000256" key="9">
    <source>
        <dbReference type="ARBA" id="ARBA00022989"/>
    </source>
</evidence>
<keyword evidence="8 13" id="KW-0812">Transmembrane</keyword>
<dbReference type="Pfam" id="PF01554">
    <property type="entry name" value="MatE"/>
    <property type="match status" value="2"/>
</dbReference>
<evidence type="ECO:0000256" key="6">
    <source>
        <dbReference type="ARBA" id="ARBA00022449"/>
    </source>
</evidence>
<dbReference type="InterPro" id="IPR048279">
    <property type="entry name" value="MdtK-like"/>
</dbReference>
<accession>A0A174MF63</accession>
<comment type="similarity">
    <text evidence="3">Belongs to the multi antimicrobial extrusion (MATE) (TC 2.A.66.1) family.</text>
</comment>
<organism evidence="14 15">
    <name type="scientific">Anaerotruncus colihominis</name>
    <dbReference type="NCBI Taxonomy" id="169435"/>
    <lineage>
        <taxon>Bacteria</taxon>
        <taxon>Bacillati</taxon>
        <taxon>Bacillota</taxon>
        <taxon>Clostridia</taxon>
        <taxon>Eubacteriales</taxon>
        <taxon>Oscillospiraceae</taxon>
        <taxon>Anaerotruncus</taxon>
    </lineage>
</organism>
<dbReference type="GO" id="GO:0006811">
    <property type="term" value="P:monoatomic ion transport"/>
    <property type="evidence" value="ECO:0007669"/>
    <property type="project" value="UniProtKB-KW"/>
</dbReference>
<dbReference type="RefSeq" id="WP_055244013.1">
    <property type="nucleotide sequence ID" value="NZ_CABIWA010000006.1"/>
</dbReference>
<feature type="transmembrane region" description="Helical" evidence="13">
    <location>
        <begin position="192"/>
        <end position="213"/>
    </location>
</feature>
<dbReference type="InterPro" id="IPR002528">
    <property type="entry name" value="MATE_fam"/>
</dbReference>
<comment type="subcellular location">
    <subcellularLocation>
        <location evidence="2">Cell membrane</location>
        <topology evidence="2">Multi-pass membrane protein</topology>
    </subcellularLocation>
</comment>
<dbReference type="EMBL" id="CZBE01000003">
    <property type="protein sequence ID" value="CUP34982.1"/>
    <property type="molecule type" value="Genomic_DNA"/>
</dbReference>
<comment type="function">
    <text evidence="1">Multidrug efflux pump.</text>
</comment>
<keyword evidence="6" id="KW-0050">Antiport</keyword>
<feature type="transmembrane region" description="Helical" evidence="13">
    <location>
        <begin position="130"/>
        <end position="151"/>
    </location>
</feature>
<evidence type="ECO:0000256" key="7">
    <source>
        <dbReference type="ARBA" id="ARBA00022475"/>
    </source>
</evidence>
<dbReference type="PANTHER" id="PTHR43298:SF2">
    <property type="entry name" value="FMN_FAD EXPORTER YEEO-RELATED"/>
    <property type="match status" value="1"/>
</dbReference>
<dbReference type="PIRSF" id="PIRSF006603">
    <property type="entry name" value="DinF"/>
    <property type="match status" value="1"/>
</dbReference>
<sequence length="450" mass="49117">MTKDLTCGAPAPLLFKFSIPVILGNLFQLFYTLADTVIVGRTLGPEALAAVGATGTIIYFILCFVQGLTSGFAILLAQYFGAGDEKNVRRCVGISTLLSLFFSIVITAVICILARPVLAVMDTPGDIFELAYDYMIVIFYGAFTTIFYNLISNILRALGDSRTPLYFLVFSSLLNIVLDIVFIVPLDMGVGGAAWATNLSQLLAAVFCAAYAVQRFDAMRLKRSDWNLDRFLVLQHLKIGFPMGFQMSVMCIGQMAMQAAVNAIGTNAVAGYTAATKVDQMSVLVNNAFGVTLSTYVAQNYGAGKIDRIKRGFNACFLMTECANLLMGTLILLIEPVIVPLFVDSPGLEILSFARTYFLVVIPFYPVLGALLCYRTAVQSMGNPKAPFLACVIELVLRVVCALLLSRFWGYPGICFSTPMAWIGATALLIPVYYAMLRRLLNIQPPQCEN</sequence>
<feature type="transmembrane region" description="Helical" evidence="13">
    <location>
        <begin position="57"/>
        <end position="80"/>
    </location>
</feature>
<keyword evidence="7" id="KW-1003">Cell membrane</keyword>
<evidence type="ECO:0000313" key="14">
    <source>
        <dbReference type="EMBL" id="CUP34982.1"/>
    </source>
</evidence>
<evidence type="ECO:0000256" key="8">
    <source>
        <dbReference type="ARBA" id="ARBA00022692"/>
    </source>
</evidence>
<keyword evidence="5" id="KW-0813">Transport</keyword>
<feature type="transmembrane region" description="Helical" evidence="13">
    <location>
        <begin position="411"/>
        <end position="434"/>
    </location>
</feature>
<keyword evidence="10" id="KW-0406">Ion transport</keyword>
<dbReference type="OrthoDB" id="9776324at2"/>